<dbReference type="KEGG" id="aqu:109582437"/>
<keyword evidence="1" id="KW-0880">Kelch repeat</keyword>
<accession>A0A1X7URQ9</accession>
<keyword evidence="4" id="KW-1133">Transmembrane helix</keyword>
<dbReference type="Proteomes" id="UP000007879">
    <property type="component" value="Unassembled WGS sequence"/>
</dbReference>
<dbReference type="SUPFAM" id="SSF117281">
    <property type="entry name" value="Kelch motif"/>
    <property type="match status" value="1"/>
</dbReference>
<evidence type="ECO:0000256" key="2">
    <source>
        <dbReference type="ARBA" id="ARBA00022737"/>
    </source>
</evidence>
<keyword evidence="6" id="KW-1185">Reference proteome</keyword>
<keyword evidence="4" id="KW-0812">Transmembrane</keyword>
<dbReference type="AlphaFoldDB" id="A0A1X7URQ9"/>
<feature type="transmembrane region" description="Helical" evidence="4">
    <location>
        <begin position="711"/>
        <end position="733"/>
    </location>
</feature>
<evidence type="ECO:0000313" key="5">
    <source>
        <dbReference type="EnsemblMetazoa" id="Aqu2.1.30468_001"/>
    </source>
</evidence>
<dbReference type="PANTHER" id="PTHR46228">
    <property type="entry name" value="KELCH DOMAIN-CONTAINING PROTEIN"/>
    <property type="match status" value="1"/>
</dbReference>
<name>A0A1X7URQ9_AMPQE</name>
<evidence type="ECO:0000256" key="4">
    <source>
        <dbReference type="SAM" id="Phobius"/>
    </source>
</evidence>
<organism evidence="5">
    <name type="scientific">Amphimedon queenslandica</name>
    <name type="common">Sponge</name>
    <dbReference type="NCBI Taxonomy" id="400682"/>
    <lineage>
        <taxon>Eukaryota</taxon>
        <taxon>Metazoa</taxon>
        <taxon>Porifera</taxon>
        <taxon>Demospongiae</taxon>
        <taxon>Heteroscleromorpha</taxon>
        <taxon>Haplosclerida</taxon>
        <taxon>Niphatidae</taxon>
        <taxon>Amphimedon</taxon>
    </lineage>
</organism>
<sequence>MASPSEPYIDLEWRSQHVAVTVKDCLYIWGGNQPRLPPAHKSALKLRLTSFVCTLRLSSGRWSSQHTTGSPPLGVRGYACVTNGTSILYFGGRCGHHQCYHNSVNSLDTLTMNWSELHPTADNYVTKRGYGGMVMMETNGAKHLLAIGGLGSESVAGHRHFQYTKTPSGNVRTNEQNLFNISTRQWIIPTVSGHCCPPTSGFSIQNINSKKAVMFGGRVTEDGVSVPNNNMYLCEVNNSTIHWENVKQPGPGNGLWPAERYRHASTTVIGDSLSPTIVMIGGADRQFKPLRDGCWLFQTTNHNWGKIDLPDSVSNRYDHALSSFYVGPNHVWLVIVGGCLEGEQRNVGKPKRTSPVYVHEPALTMLIELVFIEGNWSVMDVLDFNALSSEHFQWKYQALINTRQWWEDWFYKNPSNTDVLLHKRIQSLENELQELQKSQLTLKHEADTKLQSLKSELQVSQQNKVSLQEALLEAEKECDKLQIDILQISERKSLQEVEGCFVDDNDSKTFTLALTEEKPNVQFSAERDMTIAKLKKENLQLKEKLNNISLNDVGVQCDYWTKNELPFDDMITLGRKLCMFDTKSSHELHLEELGLLLSLPDGLYSPEDCTVYEAAVQGLWGGNFEFPADTHLISSVCYISLSPTVSQLKKPVTVQLVHSAHLTSSSQSQYLSFVVAQVNLDKQAGPFKFEFLPGGSFLPNSQIGSIEVKSFSLLAIVMGVCAAGVIAAGVIAATSYTAKKNATPDFYCRALMYKKVSCNRVMLNLTVIQDLPSCKELLERDSTVQFLLGTEETSFRFPSKVEADDHLMKVNNFPSEPIDGWIVKPFNPPAAIKTNDVFDYCDSKSAEPPYIQILVQPDNPACADTLSHTLHCNMCNYSRDWSIEVSKTEISSHENILLDSSGLKNTPINQDILALPCGIFREKIHLLSSLIGNEAIFPRVVDHLLSEDLISIAFIDDINSSNKSGYNKASEIVRQLFKNLQSSDLPQQMLEKICHVFTQQEDKRLKELGHSMLSSVSAQK</sequence>
<dbReference type="Gene3D" id="2.120.10.80">
    <property type="entry name" value="Kelch-type beta propeller"/>
    <property type="match status" value="2"/>
</dbReference>
<evidence type="ECO:0000313" key="6">
    <source>
        <dbReference type="Proteomes" id="UP000007879"/>
    </source>
</evidence>
<dbReference type="EnsemblMetazoa" id="XM_019997150.1">
    <property type="protein sequence ID" value="XP_019852709.1"/>
    <property type="gene ID" value="LOC109582437"/>
</dbReference>
<reference evidence="6" key="1">
    <citation type="journal article" date="2010" name="Nature">
        <title>The Amphimedon queenslandica genome and the evolution of animal complexity.</title>
        <authorList>
            <person name="Srivastava M."/>
            <person name="Simakov O."/>
            <person name="Chapman J."/>
            <person name="Fahey B."/>
            <person name="Gauthier M.E."/>
            <person name="Mitros T."/>
            <person name="Richards G.S."/>
            <person name="Conaco C."/>
            <person name="Dacre M."/>
            <person name="Hellsten U."/>
            <person name="Larroux C."/>
            <person name="Putnam N.H."/>
            <person name="Stanke M."/>
            <person name="Adamska M."/>
            <person name="Darling A."/>
            <person name="Degnan S.M."/>
            <person name="Oakley T.H."/>
            <person name="Plachetzki D.C."/>
            <person name="Zhai Y."/>
            <person name="Adamski M."/>
            <person name="Calcino A."/>
            <person name="Cummins S.F."/>
            <person name="Goodstein D.M."/>
            <person name="Harris C."/>
            <person name="Jackson D.J."/>
            <person name="Leys S.P."/>
            <person name="Shu S."/>
            <person name="Woodcroft B.J."/>
            <person name="Vervoort M."/>
            <person name="Kosik K.S."/>
            <person name="Manning G."/>
            <person name="Degnan B.M."/>
            <person name="Rokhsar D.S."/>
        </authorList>
    </citation>
    <scope>NUCLEOTIDE SEQUENCE [LARGE SCALE GENOMIC DNA]</scope>
</reference>
<reference evidence="5" key="2">
    <citation type="submission" date="2017-05" db="UniProtKB">
        <authorList>
            <consortium name="EnsemblMetazoa"/>
        </authorList>
    </citation>
    <scope>IDENTIFICATION</scope>
</reference>
<evidence type="ECO:0008006" key="7">
    <source>
        <dbReference type="Google" id="ProtNLM"/>
    </source>
</evidence>
<dbReference type="InParanoid" id="A0A1X7URQ9"/>
<keyword evidence="3" id="KW-0175">Coiled coil</keyword>
<dbReference type="EnsemblMetazoa" id="Aqu2.1.30468_001">
    <property type="protein sequence ID" value="Aqu2.1.30468_001"/>
    <property type="gene ID" value="Aqu2.1.30468"/>
</dbReference>
<gene>
    <name evidence="5" type="primary">109582437</name>
</gene>
<evidence type="ECO:0000256" key="1">
    <source>
        <dbReference type="ARBA" id="ARBA00022441"/>
    </source>
</evidence>
<dbReference type="OrthoDB" id="7676067at2759"/>
<dbReference type="InterPro" id="IPR015915">
    <property type="entry name" value="Kelch-typ_b-propeller"/>
</dbReference>
<dbReference type="Pfam" id="PF24681">
    <property type="entry name" value="Kelch_KLHDC2_KLHL20_DRC7"/>
    <property type="match status" value="1"/>
</dbReference>
<protein>
    <recommendedName>
        <fullName evidence="7">CARD domain-containing protein</fullName>
    </recommendedName>
</protein>
<evidence type="ECO:0000256" key="3">
    <source>
        <dbReference type="SAM" id="Coils"/>
    </source>
</evidence>
<feature type="coiled-coil region" evidence="3">
    <location>
        <begin position="418"/>
        <end position="491"/>
    </location>
</feature>
<dbReference type="PANTHER" id="PTHR46228:SF2">
    <property type="entry name" value="KELCH REPEAT PROTEIN (AFU_ORTHOLOGUE AFUA_4G14350)"/>
    <property type="match status" value="1"/>
</dbReference>
<proteinExistence type="predicted"/>
<keyword evidence="2" id="KW-0677">Repeat</keyword>
<keyword evidence="4" id="KW-0472">Membrane</keyword>